<gene>
    <name evidence="13" type="ORF">SAMN04490247_1351</name>
</gene>
<proteinExistence type="inferred from homology"/>
<evidence type="ECO:0000256" key="1">
    <source>
        <dbReference type="ARBA" id="ARBA00001941"/>
    </source>
</evidence>
<organism evidence="13 14">
    <name type="scientific">Salimicrobium halophilum</name>
    <dbReference type="NCBI Taxonomy" id="86666"/>
    <lineage>
        <taxon>Bacteria</taxon>
        <taxon>Bacillati</taxon>
        <taxon>Bacillota</taxon>
        <taxon>Bacilli</taxon>
        <taxon>Bacillales</taxon>
        <taxon>Bacillaceae</taxon>
        <taxon>Salimicrobium</taxon>
    </lineage>
</organism>
<dbReference type="PROSITE" id="PS00758">
    <property type="entry name" value="ARGE_DAPE_CPG2_1"/>
    <property type="match status" value="1"/>
</dbReference>
<name>A0A1G8SC27_9BACI</name>
<evidence type="ECO:0000313" key="13">
    <source>
        <dbReference type="EMBL" id="SDJ26305.1"/>
    </source>
</evidence>
<keyword evidence="9" id="KW-0862">Zinc</keyword>
<evidence type="ECO:0000256" key="8">
    <source>
        <dbReference type="ARBA" id="ARBA00022801"/>
    </source>
</evidence>
<dbReference type="RefSeq" id="WP_176757452.1">
    <property type="nucleotide sequence ID" value="NZ_FNEV01000003.1"/>
</dbReference>
<keyword evidence="7" id="KW-0479">Metal-binding</keyword>
<dbReference type="PANTHER" id="PTHR43808">
    <property type="entry name" value="ACETYLORNITHINE DEACETYLASE"/>
    <property type="match status" value="1"/>
</dbReference>
<dbReference type="STRING" id="86666.SAMN04490247_1351"/>
<dbReference type="AlphaFoldDB" id="A0A1G8SC27"/>
<dbReference type="UniPathway" id="UPA00034">
    <property type="reaction ID" value="UER00021"/>
</dbReference>
<dbReference type="NCBIfam" id="TIGR01910">
    <property type="entry name" value="DapE-ArgE"/>
    <property type="match status" value="1"/>
</dbReference>
<keyword evidence="8" id="KW-0378">Hydrolase</keyword>
<dbReference type="InterPro" id="IPR036264">
    <property type="entry name" value="Bact_exopeptidase_dim_dom"/>
</dbReference>
<comment type="similarity">
    <text evidence="4">Belongs to the peptidase M20A family.</text>
</comment>
<evidence type="ECO:0000256" key="3">
    <source>
        <dbReference type="ARBA" id="ARBA00005130"/>
    </source>
</evidence>
<evidence type="ECO:0000259" key="12">
    <source>
        <dbReference type="Pfam" id="PF07687"/>
    </source>
</evidence>
<evidence type="ECO:0000313" key="14">
    <source>
        <dbReference type="Proteomes" id="UP000199225"/>
    </source>
</evidence>
<dbReference type="InterPro" id="IPR001261">
    <property type="entry name" value="ArgE/DapE_CS"/>
</dbReference>
<evidence type="ECO:0000256" key="7">
    <source>
        <dbReference type="ARBA" id="ARBA00022723"/>
    </source>
</evidence>
<evidence type="ECO:0000256" key="6">
    <source>
        <dbReference type="ARBA" id="ARBA00016853"/>
    </source>
</evidence>
<dbReference type="GO" id="GO:0009089">
    <property type="term" value="P:lysine biosynthetic process via diaminopimelate"/>
    <property type="evidence" value="ECO:0007669"/>
    <property type="project" value="UniProtKB-UniPathway"/>
</dbReference>
<dbReference type="GO" id="GO:0046872">
    <property type="term" value="F:metal ion binding"/>
    <property type="evidence" value="ECO:0007669"/>
    <property type="project" value="UniProtKB-KW"/>
</dbReference>
<reference evidence="14" key="1">
    <citation type="submission" date="2016-10" db="EMBL/GenBank/DDBJ databases">
        <authorList>
            <person name="Varghese N."/>
            <person name="Submissions S."/>
        </authorList>
    </citation>
    <scope>NUCLEOTIDE SEQUENCE [LARGE SCALE GENOMIC DNA]</scope>
    <source>
        <strain evidence="14">DSM 4771</strain>
    </source>
</reference>
<comment type="cofactor">
    <cofactor evidence="1">
        <name>Co(2+)</name>
        <dbReference type="ChEBI" id="CHEBI:48828"/>
    </cofactor>
</comment>
<dbReference type="SUPFAM" id="SSF53187">
    <property type="entry name" value="Zn-dependent exopeptidases"/>
    <property type="match status" value="1"/>
</dbReference>
<dbReference type="Gene3D" id="3.40.630.10">
    <property type="entry name" value="Zn peptidases"/>
    <property type="match status" value="1"/>
</dbReference>
<keyword evidence="14" id="KW-1185">Reference proteome</keyword>
<dbReference type="InterPro" id="IPR011650">
    <property type="entry name" value="Peptidase_M20_dimer"/>
</dbReference>
<feature type="domain" description="Peptidase M20 dimerisation" evidence="12">
    <location>
        <begin position="168"/>
        <end position="277"/>
    </location>
</feature>
<evidence type="ECO:0000256" key="9">
    <source>
        <dbReference type="ARBA" id="ARBA00022833"/>
    </source>
</evidence>
<dbReference type="InterPro" id="IPR002933">
    <property type="entry name" value="Peptidase_M20"/>
</dbReference>
<comment type="pathway">
    <text evidence="3">Amino-acid biosynthesis; L-lysine biosynthesis via DAP pathway; LL-2,6-diaminopimelate from (S)-tetrahydrodipicolinate (succinylase route): step 3/3.</text>
</comment>
<comment type="cofactor">
    <cofactor evidence="2">
        <name>Zn(2+)</name>
        <dbReference type="ChEBI" id="CHEBI:29105"/>
    </cofactor>
</comment>
<dbReference type="Proteomes" id="UP000199225">
    <property type="component" value="Unassembled WGS sequence"/>
</dbReference>
<sequence length="384" mass="43004">MSVEVEELLFEMIKIESHQETEGHEQRFAEFLKDYLEKEGVVVELREVVDGRCNLIATVEGDDPGPVLMLNGHMDTVPPYDMEHPFQPYLENGRIYGRGSVDMKGALAAMTVVTKDIYQNRENMRGTLLFTATIGEENYSPGAYELVKDGVRADYAIVGEPTNMEIGIAHKGVVWGEAIFEGEAVHGSTPFKGINAIYKATDWIQKVRRDYLPRIRQNRHALLGESTMNIGEISGGTRPVIVPARCEVKFEQRLLPGEKESDVIDGLQQMIEELKQEDPEMKGVVHESAVFNGVPHRSLETDSNSRIVHSLKRAYSKEFDQDTEVIGLGFWTDGALFGEVDGVDVVVCGPGDIAQAHSDNEFIDRDQLQAAYRMYYDVVTDVCK</sequence>
<keyword evidence="10" id="KW-0170">Cobalt</keyword>
<evidence type="ECO:0000256" key="2">
    <source>
        <dbReference type="ARBA" id="ARBA00001947"/>
    </source>
</evidence>
<comment type="catalytic activity">
    <reaction evidence="11">
        <text>N-succinyl-(2S,6S)-2,6-diaminopimelate + H2O = (2S,6S)-2,6-diaminopimelate + succinate</text>
        <dbReference type="Rhea" id="RHEA:22608"/>
        <dbReference type="ChEBI" id="CHEBI:15377"/>
        <dbReference type="ChEBI" id="CHEBI:30031"/>
        <dbReference type="ChEBI" id="CHEBI:57609"/>
        <dbReference type="ChEBI" id="CHEBI:58087"/>
        <dbReference type="EC" id="3.5.1.18"/>
    </reaction>
</comment>
<dbReference type="Pfam" id="PF07687">
    <property type="entry name" value="M20_dimer"/>
    <property type="match status" value="1"/>
</dbReference>
<evidence type="ECO:0000256" key="10">
    <source>
        <dbReference type="ARBA" id="ARBA00023285"/>
    </source>
</evidence>
<evidence type="ECO:0000256" key="5">
    <source>
        <dbReference type="ARBA" id="ARBA00011921"/>
    </source>
</evidence>
<evidence type="ECO:0000256" key="4">
    <source>
        <dbReference type="ARBA" id="ARBA00006247"/>
    </source>
</evidence>
<protein>
    <recommendedName>
        <fullName evidence="6">Probable succinyl-diaminopimelate desuccinylase</fullName>
        <ecNumber evidence="5">3.5.1.18</ecNumber>
    </recommendedName>
</protein>
<dbReference type="SUPFAM" id="SSF55031">
    <property type="entry name" value="Bacterial exopeptidase dimerisation domain"/>
    <property type="match status" value="1"/>
</dbReference>
<dbReference type="GO" id="GO:0009014">
    <property type="term" value="F:succinyl-diaminopimelate desuccinylase activity"/>
    <property type="evidence" value="ECO:0007669"/>
    <property type="project" value="UniProtKB-EC"/>
</dbReference>
<dbReference type="Pfam" id="PF01546">
    <property type="entry name" value="Peptidase_M20"/>
    <property type="match status" value="1"/>
</dbReference>
<dbReference type="EMBL" id="FNEV01000003">
    <property type="protein sequence ID" value="SDJ26305.1"/>
    <property type="molecule type" value="Genomic_DNA"/>
</dbReference>
<dbReference type="InterPro" id="IPR010182">
    <property type="entry name" value="ArgE/DapE"/>
</dbReference>
<evidence type="ECO:0000256" key="11">
    <source>
        <dbReference type="ARBA" id="ARBA00051301"/>
    </source>
</evidence>
<dbReference type="EC" id="3.5.1.18" evidence="5"/>
<dbReference type="InterPro" id="IPR050072">
    <property type="entry name" value="Peptidase_M20A"/>
</dbReference>
<dbReference type="Gene3D" id="3.30.70.360">
    <property type="match status" value="1"/>
</dbReference>
<accession>A0A1G8SC27</accession>
<dbReference type="PROSITE" id="PS00759">
    <property type="entry name" value="ARGE_DAPE_CPG2_2"/>
    <property type="match status" value="1"/>
</dbReference>
<dbReference type="CDD" id="cd08659">
    <property type="entry name" value="M20_ArgE_DapE-like"/>
    <property type="match status" value="1"/>
</dbReference>